<dbReference type="Gene3D" id="3.30.160.360">
    <property type="match status" value="1"/>
</dbReference>
<dbReference type="PANTHER" id="PTHR22715:SF0">
    <property type="entry name" value="TRANSFORMING GROWTH FACTOR BETA REGULATOR 1"/>
    <property type="match status" value="1"/>
</dbReference>
<organism evidence="5 6">
    <name type="scientific">Lunasporangiospora selenospora</name>
    <dbReference type="NCBI Taxonomy" id="979761"/>
    <lineage>
        <taxon>Eukaryota</taxon>
        <taxon>Fungi</taxon>
        <taxon>Fungi incertae sedis</taxon>
        <taxon>Mucoromycota</taxon>
        <taxon>Mortierellomycotina</taxon>
        <taxon>Mortierellomycetes</taxon>
        <taxon>Mortierellales</taxon>
        <taxon>Mortierellaceae</taxon>
        <taxon>Lunasporangiospora</taxon>
    </lineage>
</organism>
<comment type="caution">
    <text evidence="5">The sequence shown here is derived from an EMBL/GenBank/DDBJ whole genome shotgun (WGS) entry which is preliminary data.</text>
</comment>
<dbReference type="GO" id="GO:0051726">
    <property type="term" value="P:regulation of cell cycle"/>
    <property type="evidence" value="ECO:0007669"/>
    <property type="project" value="TreeGrafter"/>
</dbReference>
<feature type="region of interest" description="Disordered" evidence="3">
    <location>
        <begin position="588"/>
        <end position="800"/>
    </location>
</feature>
<dbReference type="Pfam" id="PF05964">
    <property type="entry name" value="FYRN"/>
    <property type="match status" value="1"/>
</dbReference>
<feature type="compositionally biased region" description="Low complexity" evidence="3">
    <location>
        <begin position="588"/>
        <end position="613"/>
    </location>
</feature>
<dbReference type="PROSITE" id="PS51543">
    <property type="entry name" value="FYRC"/>
    <property type="match status" value="1"/>
</dbReference>
<feature type="domain" description="INO80 complex subunit E N-terminal" evidence="4">
    <location>
        <begin position="232"/>
        <end position="276"/>
    </location>
</feature>
<feature type="region of interest" description="Disordered" evidence="3">
    <location>
        <begin position="827"/>
        <end position="878"/>
    </location>
</feature>
<feature type="compositionally biased region" description="Low complexity" evidence="3">
    <location>
        <begin position="285"/>
        <end position="306"/>
    </location>
</feature>
<feature type="region of interest" description="Disordered" evidence="3">
    <location>
        <begin position="284"/>
        <end position="404"/>
    </location>
</feature>
<protein>
    <recommendedName>
        <fullName evidence="4">INO80 complex subunit E N-terminal domain-containing protein</fullName>
    </recommendedName>
</protein>
<dbReference type="InterPro" id="IPR003888">
    <property type="entry name" value="FYrich_N"/>
</dbReference>
<dbReference type="Pfam" id="PF24237">
    <property type="entry name" value="INO80E"/>
    <property type="match status" value="1"/>
</dbReference>
<dbReference type="InterPro" id="IPR040092">
    <property type="entry name" value="TBRG1"/>
</dbReference>
<dbReference type="PANTHER" id="PTHR22715">
    <property type="entry name" value="TRANSFORMING GROWTH FACTOR BETA REGULATED GENE 1"/>
    <property type="match status" value="1"/>
</dbReference>
<feature type="compositionally biased region" description="Polar residues" evidence="3">
    <location>
        <begin position="159"/>
        <end position="206"/>
    </location>
</feature>
<feature type="compositionally biased region" description="Polar residues" evidence="3">
    <location>
        <begin position="121"/>
        <end position="132"/>
    </location>
</feature>
<dbReference type="EMBL" id="JAABOA010000702">
    <property type="protein sequence ID" value="KAF9583427.1"/>
    <property type="molecule type" value="Genomic_DNA"/>
</dbReference>
<accession>A0A9P6FXS8</accession>
<sequence>MHTASPLPNFSTFESSSTTSTSTAASTSAPASTPASTSIVTSKDKEQVQKHIVQSQGSDETTMSAQQLADMTQSTLPSSTTANTEKSKHLHGQSNGENAHQHQQRPQDYHEKGPNHDLKMTNGNVHDSSSQEPRGDQDGDVHMDGQSQESPALLPSTLPPQSSRSTAKGPSTSSAKASGKSRAQQQHMSPKSNRSVANSQEQNQGLESAEENDGEHDDFDMDVDTPLQPSDEKYKRLKRKLKEVLEENDRMSQELDKTYRRVRNLRKEKNLLLDRLCVLERRSLDSGSDSLSSLSSDSDSSDSSLDIVQTRRTSPVRVTGPKVARLAATGGAQQAARSATSSSAPASSQTHHPKKTTAKGPGQSKGTGNGAPRESRPTTTSTPSTITNVGSATQKPKRLHNPNKLRPSLLKVRKVQALEKDENGRVKLPVTIGILTILDTGYVVYDREAFHNERYIWPVGYRMKRLYNSMINPSEQTTYTCSVIDDGEAPKFQIDAEDQPGKPIIAGTATGAWTHVVKAANLIRKRDHSNSASGPDYYGFSNATIAKMIQDLPNADKCPSYIMQRFEEPSSASIERRKAVMAMAANSSKTAGAGSTSATASGSGSGVGAADSGTGTGTADGAGAGDEEGMDEDEEGAEDDRDDDGNDDDENEDNDEGDEEEEGDDDDEMYTSLGSVGDKQRQTSEETLKVRRAGFEPPFANTAPGSSSYHAQEGDRPSGTNGPADELDVDDEDDGIDVESRDGQGDDDDLTDSDSETVERRRTTTSGTEVASEQGPSSSASSSSAPLTTPFTASGGDGAVSAGAAVHSIATLGENRSPIVVTTADVSGASSSLAGTGGEVKGDSEDSGNGERSEPKVDNGAQSMDVDLDVDAGKPISS</sequence>
<feature type="compositionally biased region" description="Low complexity" evidence="3">
    <location>
        <begin position="776"/>
        <end position="800"/>
    </location>
</feature>
<dbReference type="Proteomes" id="UP000780801">
    <property type="component" value="Unassembled WGS sequence"/>
</dbReference>
<evidence type="ECO:0000256" key="2">
    <source>
        <dbReference type="ARBA" id="ARBA00023242"/>
    </source>
</evidence>
<evidence type="ECO:0000256" key="1">
    <source>
        <dbReference type="ARBA" id="ARBA00004123"/>
    </source>
</evidence>
<dbReference type="OrthoDB" id="285793at2759"/>
<feature type="compositionally biased region" description="Low complexity" evidence="3">
    <location>
        <begin position="15"/>
        <end position="38"/>
    </location>
</feature>
<feature type="compositionally biased region" description="Basic and acidic residues" evidence="3">
    <location>
        <begin position="105"/>
        <end position="119"/>
    </location>
</feature>
<evidence type="ECO:0000313" key="5">
    <source>
        <dbReference type="EMBL" id="KAF9583427.1"/>
    </source>
</evidence>
<dbReference type="InterPro" id="IPR003889">
    <property type="entry name" value="FYrich_C"/>
</dbReference>
<feature type="compositionally biased region" description="Low complexity" evidence="3">
    <location>
        <begin position="377"/>
        <end position="387"/>
    </location>
</feature>
<feature type="region of interest" description="Disordered" evidence="3">
    <location>
        <begin position="1"/>
        <end position="234"/>
    </location>
</feature>
<feature type="compositionally biased region" description="Basic and acidic residues" evidence="3">
    <location>
        <begin position="840"/>
        <end position="857"/>
    </location>
</feature>
<dbReference type="AlphaFoldDB" id="A0A9P6FXS8"/>
<proteinExistence type="predicted"/>
<feature type="compositionally biased region" description="Low complexity" evidence="3">
    <location>
        <begin position="324"/>
        <end position="348"/>
    </location>
</feature>
<reference evidence="5" key="1">
    <citation type="journal article" date="2020" name="Fungal Divers.">
        <title>Resolving the Mortierellaceae phylogeny through synthesis of multi-gene phylogenetics and phylogenomics.</title>
        <authorList>
            <person name="Vandepol N."/>
            <person name="Liber J."/>
            <person name="Desiro A."/>
            <person name="Na H."/>
            <person name="Kennedy M."/>
            <person name="Barry K."/>
            <person name="Grigoriev I.V."/>
            <person name="Miller A.N."/>
            <person name="O'Donnell K."/>
            <person name="Stajich J.E."/>
            <person name="Bonito G."/>
        </authorList>
    </citation>
    <scope>NUCLEOTIDE SEQUENCE</scope>
    <source>
        <strain evidence="5">KOD1015</strain>
    </source>
</reference>
<feature type="compositionally biased region" description="Polar residues" evidence="3">
    <location>
        <begin position="52"/>
        <end position="84"/>
    </location>
</feature>
<keyword evidence="6" id="KW-1185">Reference proteome</keyword>
<dbReference type="PROSITE" id="PS51542">
    <property type="entry name" value="FYRN"/>
    <property type="match status" value="1"/>
</dbReference>
<dbReference type="SMART" id="SM00541">
    <property type="entry name" value="FYRN"/>
    <property type="match status" value="1"/>
</dbReference>
<evidence type="ECO:0000256" key="3">
    <source>
        <dbReference type="SAM" id="MobiDB-lite"/>
    </source>
</evidence>
<feature type="compositionally biased region" description="Polar residues" evidence="3">
    <location>
        <begin position="1"/>
        <end position="14"/>
    </location>
</feature>
<feature type="compositionally biased region" description="Acidic residues" evidence="3">
    <location>
        <begin position="625"/>
        <end position="669"/>
    </location>
</feature>
<keyword evidence="2" id="KW-0539">Nucleus</keyword>
<gene>
    <name evidence="5" type="ORF">BGW38_009498</name>
</gene>
<feature type="compositionally biased region" description="Gly residues" evidence="3">
    <location>
        <begin position="614"/>
        <end position="624"/>
    </location>
</feature>
<feature type="compositionally biased region" description="Basic and acidic residues" evidence="3">
    <location>
        <begin position="133"/>
        <end position="143"/>
    </location>
</feature>
<feature type="compositionally biased region" description="Acidic residues" evidence="3">
    <location>
        <begin position="745"/>
        <end position="756"/>
    </location>
</feature>
<feature type="compositionally biased region" description="Acidic residues" evidence="3">
    <location>
        <begin position="208"/>
        <end position="223"/>
    </location>
</feature>
<dbReference type="Pfam" id="PF05965">
    <property type="entry name" value="FYRC"/>
    <property type="match status" value="1"/>
</dbReference>
<dbReference type="GO" id="GO:0005634">
    <property type="term" value="C:nucleus"/>
    <property type="evidence" value="ECO:0007669"/>
    <property type="project" value="UniProtKB-SubCell"/>
</dbReference>
<feature type="compositionally biased region" description="Basic and acidic residues" evidence="3">
    <location>
        <begin position="678"/>
        <end position="689"/>
    </location>
</feature>
<feature type="compositionally biased region" description="Acidic residues" evidence="3">
    <location>
        <begin position="725"/>
        <end position="737"/>
    </location>
</feature>
<comment type="subcellular location">
    <subcellularLocation>
        <location evidence="1">Nucleus</location>
    </subcellularLocation>
</comment>
<dbReference type="InterPro" id="IPR056515">
    <property type="entry name" value="INO80E_N"/>
</dbReference>
<name>A0A9P6FXS8_9FUNG</name>
<evidence type="ECO:0000313" key="6">
    <source>
        <dbReference type="Proteomes" id="UP000780801"/>
    </source>
</evidence>
<evidence type="ECO:0000259" key="4">
    <source>
        <dbReference type="Pfam" id="PF24237"/>
    </source>
</evidence>